<protein>
    <submittedName>
        <fullName evidence="1">Uncharacterized protein</fullName>
    </submittedName>
</protein>
<evidence type="ECO:0000313" key="2">
    <source>
        <dbReference type="Proteomes" id="UP000593576"/>
    </source>
</evidence>
<accession>A0A7J9MM65</accession>
<evidence type="ECO:0000313" key="1">
    <source>
        <dbReference type="EMBL" id="MBA0872213.1"/>
    </source>
</evidence>
<keyword evidence="2" id="KW-1185">Reference proteome</keyword>
<reference evidence="1 2" key="1">
    <citation type="journal article" date="2019" name="Genome Biol. Evol.">
        <title>Insights into the evolution of the New World diploid cottons (Gossypium, subgenus Houzingenia) based on genome sequencing.</title>
        <authorList>
            <person name="Grover C.E."/>
            <person name="Arick M.A. 2nd"/>
            <person name="Thrash A."/>
            <person name="Conover J.L."/>
            <person name="Sanders W.S."/>
            <person name="Peterson D.G."/>
            <person name="Frelichowski J.E."/>
            <person name="Scheffler J.A."/>
            <person name="Scheffler B.E."/>
            <person name="Wendel J.F."/>
        </authorList>
    </citation>
    <scope>NUCLEOTIDE SEQUENCE [LARGE SCALE GENOMIC DNA]</scope>
    <source>
        <strain evidence="1">1</strain>
        <tissue evidence="1">Leaf</tissue>
    </source>
</reference>
<organism evidence="1 2">
    <name type="scientific">Gossypium schwendimanii</name>
    <name type="common">Cotton</name>
    <dbReference type="NCBI Taxonomy" id="34291"/>
    <lineage>
        <taxon>Eukaryota</taxon>
        <taxon>Viridiplantae</taxon>
        <taxon>Streptophyta</taxon>
        <taxon>Embryophyta</taxon>
        <taxon>Tracheophyta</taxon>
        <taxon>Spermatophyta</taxon>
        <taxon>Magnoliopsida</taxon>
        <taxon>eudicotyledons</taxon>
        <taxon>Gunneridae</taxon>
        <taxon>Pentapetalae</taxon>
        <taxon>rosids</taxon>
        <taxon>malvids</taxon>
        <taxon>Malvales</taxon>
        <taxon>Malvaceae</taxon>
        <taxon>Malvoideae</taxon>
        <taxon>Gossypium</taxon>
    </lineage>
</organism>
<sequence length="38" mass="4677">MRPTIPDTFNQVLMMPRAKMWMKFFCSRIWPIIEMSEI</sequence>
<name>A0A7J9MM65_GOSSC</name>
<proteinExistence type="predicted"/>
<dbReference type="AlphaFoldDB" id="A0A7J9MM65"/>
<gene>
    <name evidence="1" type="ORF">Goshw_009185</name>
</gene>
<dbReference type="Proteomes" id="UP000593576">
    <property type="component" value="Unassembled WGS sequence"/>
</dbReference>
<comment type="caution">
    <text evidence="1">The sequence shown here is derived from an EMBL/GenBank/DDBJ whole genome shotgun (WGS) entry which is preliminary data.</text>
</comment>
<dbReference type="EMBL" id="JABFAF010000012">
    <property type="protein sequence ID" value="MBA0872213.1"/>
    <property type="molecule type" value="Genomic_DNA"/>
</dbReference>